<dbReference type="InterPro" id="IPR005486">
    <property type="entry name" value="Glucokinase_regulatory_CS"/>
</dbReference>
<keyword evidence="2 3" id="KW-0119">Carbohydrate metabolism</keyword>
<evidence type="ECO:0000256" key="3">
    <source>
        <dbReference type="HAMAP-Rule" id="MF_00068"/>
    </source>
</evidence>
<dbReference type="SUPFAM" id="SSF53697">
    <property type="entry name" value="SIS domain"/>
    <property type="match status" value="1"/>
</dbReference>
<dbReference type="EC" id="4.2.1.126" evidence="3"/>
<gene>
    <name evidence="3" type="primary">murQ</name>
    <name evidence="5" type="ORF">AAC691_16845</name>
</gene>
<protein>
    <recommendedName>
        <fullName evidence="3">N-acetylmuramic acid 6-phosphate etherase</fullName>
        <shortName evidence="3">MurNAc-6-P etherase</shortName>
        <ecNumber evidence="3">4.2.1.126</ecNumber>
    </recommendedName>
    <alternativeName>
        <fullName evidence="3">N-acetylmuramic acid 6-phosphate hydrolase</fullName>
    </alternativeName>
    <alternativeName>
        <fullName evidence="3">N-acetylmuramic acid 6-phosphate lyase</fullName>
    </alternativeName>
</protein>
<evidence type="ECO:0000313" key="5">
    <source>
        <dbReference type="EMBL" id="XAE41928.1"/>
    </source>
</evidence>
<dbReference type="InterPro" id="IPR005488">
    <property type="entry name" value="Etherase_MurQ"/>
</dbReference>
<evidence type="ECO:0000259" key="4">
    <source>
        <dbReference type="PROSITE" id="PS51464"/>
    </source>
</evidence>
<feature type="active site" description="Proton donor" evidence="3">
    <location>
        <position position="88"/>
    </location>
</feature>
<dbReference type="Proteomes" id="UP001449795">
    <property type="component" value="Chromosome"/>
</dbReference>
<comment type="pathway">
    <text evidence="3">Amino-sugar metabolism; 1,6-anhydro-N-acetylmuramate degradation.</text>
</comment>
<dbReference type="InterPro" id="IPR046348">
    <property type="entry name" value="SIS_dom_sf"/>
</dbReference>
<feature type="active site" evidence="3">
    <location>
        <position position="119"/>
    </location>
</feature>
<dbReference type="RefSeq" id="WP_342627748.1">
    <property type="nucleotide sequence ID" value="NZ_CP152276.1"/>
</dbReference>
<dbReference type="Pfam" id="PF22645">
    <property type="entry name" value="GKRP_SIS_N"/>
    <property type="match status" value="1"/>
</dbReference>
<comment type="miscellaneous">
    <text evidence="3">A lyase-type mechanism (elimination/hydration) is suggested for the cleavage of the lactyl ether bond of MurNAc 6-phosphate, with the formation of an alpha,beta-unsaturated aldehyde intermediate with (E)-stereochemistry, followed by the syn addition of water to give product.</text>
</comment>
<dbReference type="Gene3D" id="3.40.50.10490">
    <property type="entry name" value="Glucose-6-phosphate isomerase like protein, domain 1"/>
    <property type="match status" value="1"/>
</dbReference>
<dbReference type="InterPro" id="IPR001347">
    <property type="entry name" value="SIS_dom"/>
</dbReference>
<dbReference type="PANTHER" id="PTHR10088">
    <property type="entry name" value="GLUCOKINASE REGULATORY PROTEIN"/>
    <property type="match status" value="1"/>
</dbReference>
<evidence type="ECO:0000256" key="2">
    <source>
        <dbReference type="ARBA" id="ARBA00023277"/>
    </source>
</evidence>
<keyword evidence="6" id="KW-1185">Reference proteome</keyword>
<dbReference type="InterPro" id="IPR040190">
    <property type="entry name" value="MURQ/GCKR"/>
</dbReference>
<organism evidence="5 6">
    <name type="scientific">Nguyenibacter vanlangensis</name>
    <dbReference type="NCBI Taxonomy" id="1216886"/>
    <lineage>
        <taxon>Bacteria</taxon>
        <taxon>Pseudomonadati</taxon>
        <taxon>Pseudomonadota</taxon>
        <taxon>Alphaproteobacteria</taxon>
        <taxon>Acetobacterales</taxon>
        <taxon>Acetobacteraceae</taxon>
        <taxon>Nguyenibacter</taxon>
    </lineage>
</organism>
<dbReference type="EMBL" id="CP152276">
    <property type="protein sequence ID" value="XAE41928.1"/>
    <property type="molecule type" value="Genomic_DNA"/>
</dbReference>
<dbReference type="Gene3D" id="1.10.8.1080">
    <property type="match status" value="1"/>
</dbReference>
<reference evidence="5 6" key="1">
    <citation type="submission" date="2024-04" db="EMBL/GenBank/DDBJ databases">
        <title>Complete genome sequence of Nguyenibacter vanlangesis HBCM-1154, a strain capable of nitrogen fixation, IAA production, and phosphorus solubilization isolated from sugarcane soil.</title>
        <authorList>
            <person name="MY HANH P."/>
        </authorList>
    </citation>
    <scope>NUCLEOTIDE SEQUENCE [LARGE SCALE GENOMIC DNA]</scope>
    <source>
        <strain evidence="5 6">HBCM 1154</strain>
    </source>
</reference>
<dbReference type="PANTHER" id="PTHR10088:SF4">
    <property type="entry name" value="GLUCOKINASE REGULATORY PROTEIN"/>
    <property type="match status" value="1"/>
</dbReference>
<sequence length="317" mass="32572">MNDISDAAGIGGTEGQDPRFAEIDLWPTASILEALAEAQMSAVAMVRAAIPELERVIAAALPRLRAGGRLFYVGAGTSGRIGMQDGVELTPTFGWAPERLVLLLAGGTGALFQAAEGAEDDEDAARRDILAHRPGGDDVVLGVAASGNTPYTAAALRAARAAGSLTVGMSCNAEGRLLREAELGIGIVTGAEVIAGSTRLKAGTAQKAALNLLSTTLMVRLGHAYRGQMVDMRVVNAKLRRRAARMVRTLAGGTDDEIRQALDAAGGNVKRAVLIRHGMTLEAAEAGLARHGGDLRATLDAMGGAMGDARGAATTGQ</sequence>
<dbReference type="PROSITE" id="PS01272">
    <property type="entry name" value="GCKR"/>
    <property type="match status" value="1"/>
</dbReference>
<dbReference type="NCBIfam" id="NF009222">
    <property type="entry name" value="PRK12570.1"/>
    <property type="match status" value="1"/>
</dbReference>
<feature type="domain" description="SIS" evidence="4">
    <location>
        <begin position="60"/>
        <end position="223"/>
    </location>
</feature>
<comment type="catalytic activity">
    <reaction evidence="3">
        <text>N-acetyl-D-muramate 6-phosphate + H2O = N-acetyl-D-glucosamine 6-phosphate + (R)-lactate</text>
        <dbReference type="Rhea" id="RHEA:26410"/>
        <dbReference type="ChEBI" id="CHEBI:15377"/>
        <dbReference type="ChEBI" id="CHEBI:16004"/>
        <dbReference type="ChEBI" id="CHEBI:57513"/>
        <dbReference type="ChEBI" id="CHEBI:58722"/>
        <dbReference type="EC" id="4.2.1.126"/>
    </reaction>
</comment>
<proteinExistence type="inferred from homology"/>
<comment type="subunit">
    <text evidence="3">Homodimer.</text>
</comment>
<comment type="similarity">
    <text evidence="3">Belongs to the GCKR-like family. MurNAc-6-P etherase subfamily.</text>
</comment>
<name>A0ABZ3D2F7_9PROT</name>
<dbReference type="CDD" id="cd05007">
    <property type="entry name" value="SIS_Etherase"/>
    <property type="match status" value="1"/>
</dbReference>
<keyword evidence="1 3" id="KW-0456">Lyase</keyword>
<evidence type="ECO:0000256" key="1">
    <source>
        <dbReference type="ARBA" id="ARBA00023239"/>
    </source>
</evidence>
<comment type="function">
    <text evidence="3">Specifically catalyzes the cleavage of the D-lactyl ether substituent of MurNAc 6-phosphate, producing GlcNAc 6-phosphate and D-lactate. Together with AnmK, is also required for the utilization of anhydro-N-acetylmuramic acid (anhMurNAc) either imported from the medium or derived from its own cell wall murein, and thus plays a role in cell wall recycling.</text>
</comment>
<dbReference type="GO" id="GO:0016829">
    <property type="term" value="F:lyase activity"/>
    <property type="evidence" value="ECO:0007669"/>
    <property type="project" value="UniProtKB-KW"/>
</dbReference>
<dbReference type="PROSITE" id="PS51464">
    <property type="entry name" value="SIS"/>
    <property type="match status" value="1"/>
</dbReference>
<accession>A0ABZ3D2F7</accession>
<evidence type="ECO:0000313" key="6">
    <source>
        <dbReference type="Proteomes" id="UP001449795"/>
    </source>
</evidence>
<dbReference type="NCBIfam" id="NF003915">
    <property type="entry name" value="PRK05441.1"/>
    <property type="match status" value="1"/>
</dbReference>
<dbReference type="HAMAP" id="MF_00068">
    <property type="entry name" value="MurQ"/>
    <property type="match status" value="1"/>
</dbReference>
<comment type="pathway">
    <text evidence="3">Cell wall biogenesis; peptidoglycan recycling.</text>
</comment>
<comment type="pathway">
    <text evidence="3">Amino-sugar metabolism; N-acetylmuramate degradation.</text>
</comment>